<keyword evidence="12" id="KW-0449">Lipoprotein</keyword>
<dbReference type="GO" id="GO:0005576">
    <property type="term" value="C:extracellular region"/>
    <property type="evidence" value="ECO:0007669"/>
    <property type="project" value="UniProtKB-SubCell"/>
</dbReference>
<dbReference type="InterPro" id="IPR008427">
    <property type="entry name" value="Extracellular_membr_CFEM_dom"/>
</dbReference>
<evidence type="ECO:0000256" key="5">
    <source>
        <dbReference type="ARBA" id="ARBA00022525"/>
    </source>
</evidence>
<reference evidence="19 20" key="1">
    <citation type="submission" date="2019-06" db="EMBL/GenBank/DDBJ databases">
        <title>Draft genome sequence of the filamentous fungus Phialemoniopsis curvata isolated from diesel fuel.</title>
        <authorList>
            <person name="Varaljay V.A."/>
            <person name="Lyon W.J."/>
            <person name="Crouch A.L."/>
            <person name="Drake C.E."/>
            <person name="Hollomon J.M."/>
            <person name="Nadeau L.J."/>
            <person name="Nunn H.S."/>
            <person name="Stevenson B.S."/>
            <person name="Bojanowski C.L."/>
            <person name="Crookes-Goodson W.J."/>
        </authorList>
    </citation>
    <scope>NUCLEOTIDE SEQUENCE [LARGE SCALE GENOMIC DNA]</scope>
    <source>
        <strain evidence="19 20">D216</strain>
    </source>
</reference>
<dbReference type="SMART" id="SM00747">
    <property type="entry name" value="CFEM"/>
    <property type="match status" value="1"/>
</dbReference>
<keyword evidence="5" id="KW-0964">Secreted</keyword>
<proteinExistence type="inferred from homology"/>
<comment type="similarity">
    <text evidence="13">Belongs to the SAT4 family.</text>
</comment>
<feature type="disulfide bond" evidence="14">
    <location>
        <begin position="41"/>
        <end position="81"/>
    </location>
</feature>
<dbReference type="PANTHER" id="PTHR33048">
    <property type="entry name" value="PTH11-LIKE INTEGRAL MEMBRANE PROTEIN (AFU_ORTHOLOGUE AFUA_5G11245)"/>
    <property type="match status" value="1"/>
</dbReference>
<evidence type="ECO:0000256" key="13">
    <source>
        <dbReference type="ARBA" id="ARBA00038359"/>
    </source>
</evidence>
<dbReference type="OrthoDB" id="2496787at2759"/>
<feature type="signal peptide" evidence="17">
    <location>
        <begin position="1"/>
        <end position="20"/>
    </location>
</feature>
<evidence type="ECO:0000313" key="19">
    <source>
        <dbReference type="EMBL" id="TPX12470.1"/>
    </source>
</evidence>
<feature type="transmembrane region" description="Helical" evidence="16">
    <location>
        <begin position="349"/>
        <end position="369"/>
    </location>
</feature>
<comment type="caution">
    <text evidence="14">Lacks conserved residue(s) required for the propagation of feature annotation.</text>
</comment>
<evidence type="ECO:0000256" key="10">
    <source>
        <dbReference type="ARBA" id="ARBA00023136"/>
    </source>
</evidence>
<evidence type="ECO:0000256" key="9">
    <source>
        <dbReference type="ARBA" id="ARBA00022989"/>
    </source>
</evidence>
<feature type="disulfide bond" evidence="14">
    <location>
        <begin position="55"/>
        <end position="62"/>
    </location>
</feature>
<keyword evidence="7 16" id="KW-0812">Transmembrane</keyword>
<keyword evidence="10 16" id="KW-0472">Membrane</keyword>
<comment type="similarity">
    <text evidence="4">Belongs to the RBT5 family.</text>
</comment>
<feature type="transmembrane region" description="Helical" evidence="16">
    <location>
        <begin position="110"/>
        <end position="129"/>
    </location>
</feature>
<evidence type="ECO:0000256" key="6">
    <source>
        <dbReference type="ARBA" id="ARBA00022622"/>
    </source>
</evidence>
<evidence type="ECO:0000256" key="7">
    <source>
        <dbReference type="ARBA" id="ARBA00022692"/>
    </source>
</evidence>
<dbReference type="GO" id="GO:0098552">
    <property type="term" value="C:side of membrane"/>
    <property type="evidence" value="ECO:0007669"/>
    <property type="project" value="UniProtKB-KW"/>
</dbReference>
<evidence type="ECO:0000256" key="11">
    <source>
        <dbReference type="ARBA" id="ARBA00023157"/>
    </source>
</evidence>
<feature type="domain" description="CFEM" evidence="18">
    <location>
        <begin position="14"/>
        <end position="121"/>
    </location>
</feature>
<evidence type="ECO:0000256" key="3">
    <source>
        <dbReference type="ARBA" id="ARBA00004613"/>
    </source>
</evidence>
<sequence>MKVHLSLAFLFGGLLSGALAQGTSPASSSSTAADLTSLPPCALVCLSKAIVESPCAATNQTCLCLNAQLQDSVTNCVLASCTVKQALFTKNVTSTNCHAPIRDKTTEYNIISNTLGTISAVVVLLRLGFRQFVAKAEIGMDDWLILAALIFGIPSTVLNERGLTAHGLGRDVWTLPFEMVTDFGRYLYIMEVLYFLHINMFKLSMLFFYLRIFPAPGVRRTIWGTIAFTTVFCLTFIFLAIFQCSPISFFWDKWDGEHQGKCLNINAIPWANAAIGISLDLWMLAIPLWQLRDLNLHWKKKIGVAMMFCVGTFVTVVSILRLSSLVHFANSVNPTWDNWDISNWSTIEVNVGIICACMPSLRLILVRLFPKLMGSTRHYYANYGSGHASQNQKSQRSQRSRVKNMGNVAVSTTSSSNERTGPKGIVCQKTFAVDYGDRDNDEAQLVHMRDLNLKSGSRSESSL</sequence>
<evidence type="ECO:0000256" key="2">
    <source>
        <dbReference type="ARBA" id="ARBA00004589"/>
    </source>
</evidence>
<feature type="transmembrane region" description="Helical" evidence="16">
    <location>
        <begin position="303"/>
        <end position="329"/>
    </location>
</feature>
<feature type="disulfide bond" evidence="14">
    <location>
        <begin position="64"/>
        <end position="97"/>
    </location>
</feature>
<keyword evidence="8 17" id="KW-0732">Signal</keyword>
<evidence type="ECO:0000256" key="8">
    <source>
        <dbReference type="ARBA" id="ARBA00022729"/>
    </source>
</evidence>
<dbReference type="Proteomes" id="UP000319257">
    <property type="component" value="Unassembled WGS sequence"/>
</dbReference>
<keyword evidence="9 16" id="KW-1133">Transmembrane helix</keyword>
<protein>
    <recommendedName>
        <fullName evidence="18">CFEM domain-containing protein</fullName>
    </recommendedName>
</protein>
<evidence type="ECO:0000259" key="18">
    <source>
        <dbReference type="PROSITE" id="PS52012"/>
    </source>
</evidence>
<dbReference type="Pfam" id="PF05730">
    <property type="entry name" value="CFEM"/>
    <property type="match status" value="1"/>
</dbReference>
<feature type="transmembrane region" description="Helical" evidence="16">
    <location>
        <begin position="270"/>
        <end position="291"/>
    </location>
</feature>
<dbReference type="InterPro" id="IPR049326">
    <property type="entry name" value="Rhodopsin_dom_fungi"/>
</dbReference>
<comment type="subcellular location">
    <subcellularLocation>
        <location evidence="2">Membrane</location>
        <topology evidence="2">Lipid-anchor</topology>
        <topology evidence="2">GPI-anchor</topology>
    </subcellularLocation>
    <subcellularLocation>
        <location evidence="1">Membrane</location>
        <topology evidence="1">Multi-pass membrane protein</topology>
    </subcellularLocation>
    <subcellularLocation>
        <location evidence="3">Secreted</location>
    </subcellularLocation>
</comment>
<name>A0A507B749_9PEZI</name>
<dbReference type="InParanoid" id="A0A507B749"/>
<keyword evidence="6" id="KW-0325">Glycoprotein</keyword>
<feature type="chain" id="PRO_5021401435" description="CFEM domain-containing protein" evidence="17">
    <location>
        <begin position="21"/>
        <end position="463"/>
    </location>
</feature>
<accession>A0A507B749</accession>
<gene>
    <name evidence="19" type="ORF">E0L32_006882</name>
</gene>
<keyword evidence="20" id="KW-1185">Reference proteome</keyword>
<feature type="compositionally biased region" description="Polar residues" evidence="15">
    <location>
        <begin position="409"/>
        <end position="419"/>
    </location>
</feature>
<dbReference type="RefSeq" id="XP_030994181.1">
    <property type="nucleotide sequence ID" value="XM_031141563.1"/>
</dbReference>
<dbReference type="InterPro" id="IPR052337">
    <property type="entry name" value="SAT4-like"/>
</dbReference>
<keyword evidence="6" id="KW-0336">GPI-anchor</keyword>
<dbReference type="PROSITE" id="PS52012">
    <property type="entry name" value="CFEM"/>
    <property type="match status" value="1"/>
</dbReference>
<evidence type="ECO:0000256" key="16">
    <source>
        <dbReference type="SAM" id="Phobius"/>
    </source>
</evidence>
<comment type="caution">
    <text evidence="19">The sequence shown here is derived from an EMBL/GenBank/DDBJ whole genome shotgun (WGS) entry which is preliminary data.</text>
</comment>
<evidence type="ECO:0000256" key="17">
    <source>
        <dbReference type="SAM" id="SignalP"/>
    </source>
</evidence>
<dbReference type="AlphaFoldDB" id="A0A507B749"/>
<feature type="transmembrane region" description="Helical" evidence="16">
    <location>
        <begin position="186"/>
        <end position="210"/>
    </location>
</feature>
<evidence type="ECO:0000256" key="14">
    <source>
        <dbReference type="PROSITE-ProRule" id="PRU01356"/>
    </source>
</evidence>
<evidence type="ECO:0000256" key="1">
    <source>
        <dbReference type="ARBA" id="ARBA00004141"/>
    </source>
</evidence>
<feature type="transmembrane region" description="Helical" evidence="16">
    <location>
        <begin position="222"/>
        <end position="250"/>
    </location>
</feature>
<dbReference type="Pfam" id="PF20684">
    <property type="entry name" value="Fung_rhodopsin"/>
    <property type="match status" value="1"/>
</dbReference>
<dbReference type="GeneID" id="41974329"/>
<dbReference type="PANTHER" id="PTHR33048:SF143">
    <property type="entry name" value="EXTRACELLULAR MEMBRANE PROTEIN CFEM DOMAIN-CONTAINING PROTEIN-RELATED"/>
    <property type="match status" value="1"/>
</dbReference>
<keyword evidence="11 14" id="KW-1015">Disulfide bond</keyword>
<evidence type="ECO:0000256" key="15">
    <source>
        <dbReference type="SAM" id="MobiDB-lite"/>
    </source>
</evidence>
<feature type="transmembrane region" description="Helical" evidence="16">
    <location>
        <begin position="141"/>
        <end position="158"/>
    </location>
</feature>
<feature type="region of interest" description="Disordered" evidence="15">
    <location>
        <begin position="385"/>
        <end position="421"/>
    </location>
</feature>
<dbReference type="STRING" id="1093900.A0A507B749"/>
<feature type="disulfide bond" evidence="14">
    <location>
        <begin position="45"/>
        <end position="76"/>
    </location>
</feature>
<evidence type="ECO:0000313" key="20">
    <source>
        <dbReference type="Proteomes" id="UP000319257"/>
    </source>
</evidence>
<evidence type="ECO:0000256" key="4">
    <source>
        <dbReference type="ARBA" id="ARBA00010031"/>
    </source>
</evidence>
<dbReference type="EMBL" id="SKBQ01000040">
    <property type="protein sequence ID" value="TPX12470.1"/>
    <property type="molecule type" value="Genomic_DNA"/>
</dbReference>
<organism evidence="19 20">
    <name type="scientific">Thyridium curvatum</name>
    <dbReference type="NCBI Taxonomy" id="1093900"/>
    <lineage>
        <taxon>Eukaryota</taxon>
        <taxon>Fungi</taxon>
        <taxon>Dikarya</taxon>
        <taxon>Ascomycota</taxon>
        <taxon>Pezizomycotina</taxon>
        <taxon>Sordariomycetes</taxon>
        <taxon>Sordariomycetidae</taxon>
        <taxon>Thyridiales</taxon>
        <taxon>Thyridiaceae</taxon>
        <taxon>Thyridium</taxon>
    </lineage>
</organism>
<evidence type="ECO:0000256" key="12">
    <source>
        <dbReference type="ARBA" id="ARBA00023288"/>
    </source>
</evidence>